<dbReference type="Proteomes" id="UP000224460">
    <property type="component" value="Unassembled WGS sequence"/>
</dbReference>
<keyword evidence="2" id="KW-1185">Reference proteome</keyword>
<evidence type="ECO:0000313" key="2">
    <source>
        <dbReference type="Proteomes" id="UP000224460"/>
    </source>
</evidence>
<name>A0AC61D8W5_9FIRM</name>
<protein>
    <submittedName>
        <fullName evidence="1">Uncharacterized protein</fullName>
    </submittedName>
</protein>
<reference evidence="1" key="1">
    <citation type="submission" date="2017-10" db="EMBL/GenBank/DDBJ databases">
        <title>Genome sequence of cellulolytic Lachnospiraceae bacterium XHS1971 isolated from hotspring sediment.</title>
        <authorList>
            <person name="Vasudevan G."/>
            <person name="Joshi A.J."/>
            <person name="Hivarkar S."/>
            <person name="Lanjekar V.B."/>
            <person name="Dhakephalkar P.K."/>
            <person name="Dagar S."/>
        </authorList>
    </citation>
    <scope>NUCLEOTIDE SEQUENCE</scope>
    <source>
        <strain evidence="1">XHS1971</strain>
    </source>
</reference>
<proteinExistence type="predicted"/>
<gene>
    <name evidence="1" type="ORF">CS063_16605</name>
</gene>
<comment type="caution">
    <text evidence="1">The sequence shown here is derived from an EMBL/GenBank/DDBJ whole genome shotgun (WGS) entry which is preliminary data.</text>
</comment>
<dbReference type="EMBL" id="PEDL01000036">
    <property type="protein sequence ID" value="PHV69275.1"/>
    <property type="molecule type" value="Genomic_DNA"/>
</dbReference>
<sequence length="230" mass="25243">MILDGIIVMVISAFGAVGYYRGFLKTIMSFASSFVAIIFAFIIQPIISSFLKLTPLYPIIYKWIGGRVEKVNFGVGVQTQGEAIRKSVTWLPDFISDSIVKNNNAEVYKLLKVSTIKEYVSESLTQVVLGILAILFAWLIIKAIFILLLASTDAVIKVIPIVSKLNRLSGFGIGVVKGVLGIWIVGLLLSVVLTSPHSSAIATLIQESSLTKWLYENNLILQAFSNMVNK</sequence>
<evidence type="ECO:0000313" key="1">
    <source>
        <dbReference type="EMBL" id="PHV69275.1"/>
    </source>
</evidence>
<accession>A0AC61D8W5</accession>
<organism evidence="1 2">
    <name type="scientific">Sporanaerobium hydrogeniformans</name>
    <dbReference type="NCBI Taxonomy" id="3072179"/>
    <lineage>
        <taxon>Bacteria</taxon>
        <taxon>Bacillati</taxon>
        <taxon>Bacillota</taxon>
        <taxon>Clostridia</taxon>
        <taxon>Lachnospirales</taxon>
        <taxon>Lachnospiraceae</taxon>
        <taxon>Sporanaerobium</taxon>
    </lineage>
</organism>